<dbReference type="SMART" id="SM00360">
    <property type="entry name" value="RRM"/>
    <property type="match status" value="1"/>
</dbReference>
<feature type="domain" description="RRM" evidence="13">
    <location>
        <begin position="42"/>
        <end position="119"/>
    </location>
</feature>
<evidence type="ECO:0000256" key="9">
    <source>
        <dbReference type="ARBA" id="ARBA00062241"/>
    </source>
</evidence>
<keyword evidence="6" id="KW-0744">Spermatogenesis</keyword>
<comment type="subcellular location">
    <subcellularLocation>
        <location evidence="1">Cytoplasm</location>
    </subcellularLocation>
</comment>
<dbReference type="GO" id="GO:0003730">
    <property type="term" value="F:mRNA 3'-UTR binding"/>
    <property type="evidence" value="ECO:0007669"/>
    <property type="project" value="TreeGrafter"/>
</dbReference>
<accession>A0A3B3XXD3</accession>
<feature type="compositionally biased region" description="Low complexity" evidence="12">
    <location>
        <begin position="1"/>
        <end position="17"/>
    </location>
</feature>
<dbReference type="InterPro" id="IPR034988">
    <property type="entry name" value="DAZ_BOULE_RRM"/>
</dbReference>
<evidence type="ECO:0000256" key="8">
    <source>
        <dbReference type="ARBA" id="ARBA00060279"/>
    </source>
</evidence>
<keyword evidence="4" id="KW-0221">Differentiation</keyword>
<dbReference type="Proteomes" id="UP000261480">
    <property type="component" value="Unplaced"/>
</dbReference>
<dbReference type="Gene3D" id="3.30.70.330">
    <property type="match status" value="1"/>
</dbReference>
<keyword evidence="7 11" id="KW-0694">RNA-binding</keyword>
<evidence type="ECO:0000256" key="6">
    <source>
        <dbReference type="ARBA" id="ARBA00022871"/>
    </source>
</evidence>
<keyword evidence="15" id="KW-1185">Reference proteome</keyword>
<dbReference type="GO" id="GO:0007283">
    <property type="term" value="P:spermatogenesis"/>
    <property type="evidence" value="ECO:0007669"/>
    <property type="project" value="UniProtKB-KW"/>
</dbReference>
<keyword evidence="2" id="KW-0217">Developmental protein</keyword>
<evidence type="ECO:0000256" key="10">
    <source>
        <dbReference type="ARBA" id="ARBA00072848"/>
    </source>
</evidence>
<feature type="region of interest" description="Disordered" evidence="12">
    <location>
        <begin position="1"/>
        <end position="34"/>
    </location>
</feature>
<organism evidence="14 15">
    <name type="scientific">Poecilia mexicana</name>
    <dbReference type="NCBI Taxonomy" id="48701"/>
    <lineage>
        <taxon>Eukaryota</taxon>
        <taxon>Metazoa</taxon>
        <taxon>Chordata</taxon>
        <taxon>Craniata</taxon>
        <taxon>Vertebrata</taxon>
        <taxon>Euteleostomi</taxon>
        <taxon>Actinopterygii</taxon>
        <taxon>Neopterygii</taxon>
        <taxon>Teleostei</taxon>
        <taxon>Neoteleostei</taxon>
        <taxon>Acanthomorphata</taxon>
        <taxon>Ovalentaria</taxon>
        <taxon>Atherinomorphae</taxon>
        <taxon>Cyprinodontiformes</taxon>
        <taxon>Poeciliidae</taxon>
        <taxon>Poeciliinae</taxon>
        <taxon>Poecilia</taxon>
    </lineage>
</organism>
<dbReference type="InterPro" id="IPR000504">
    <property type="entry name" value="RRM_dom"/>
</dbReference>
<evidence type="ECO:0000256" key="5">
    <source>
        <dbReference type="ARBA" id="ARBA00022845"/>
    </source>
</evidence>
<dbReference type="FunFam" id="3.30.70.330:FF:000167">
    <property type="entry name" value="protein boule-like isoform X1"/>
    <property type="match status" value="1"/>
</dbReference>
<dbReference type="Pfam" id="PF00076">
    <property type="entry name" value="RRM_1"/>
    <property type="match status" value="1"/>
</dbReference>
<proteinExistence type="predicted"/>
<dbReference type="PROSITE" id="PS50102">
    <property type="entry name" value="RRM"/>
    <property type="match status" value="1"/>
</dbReference>
<dbReference type="CDD" id="cd12412">
    <property type="entry name" value="RRM_DAZL_BOULE"/>
    <property type="match status" value="1"/>
</dbReference>
<protein>
    <recommendedName>
        <fullName evidence="10">Protein boule-like</fullName>
    </recommendedName>
</protein>
<evidence type="ECO:0000256" key="11">
    <source>
        <dbReference type="PROSITE-ProRule" id="PRU00176"/>
    </source>
</evidence>
<evidence type="ECO:0000256" key="4">
    <source>
        <dbReference type="ARBA" id="ARBA00022782"/>
    </source>
</evidence>
<evidence type="ECO:0000313" key="14">
    <source>
        <dbReference type="Ensembl" id="ENSPMEP00000019555.1"/>
    </source>
</evidence>
<reference evidence="14" key="1">
    <citation type="submission" date="2025-08" db="UniProtKB">
        <authorList>
            <consortium name="Ensembl"/>
        </authorList>
    </citation>
    <scope>IDENTIFICATION</scope>
</reference>
<dbReference type="GO" id="GO:0030154">
    <property type="term" value="P:cell differentiation"/>
    <property type="evidence" value="ECO:0007669"/>
    <property type="project" value="UniProtKB-KW"/>
</dbReference>
<evidence type="ECO:0000313" key="15">
    <source>
        <dbReference type="Proteomes" id="UP000261480"/>
    </source>
</evidence>
<keyword evidence="3" id="KW-0963">Cytoplasm</keyword>
<dbReference type="GO" id="GO:0051321">
    <property type="term" value="P:meiotic cell cycle"/>
    <property type="evidence" value="ECO:0007669"/>
    <property type="project" value="UniProtKB-ARBA"/>
</dbReference>
<reference evidence="14" key="2">
    <citation type="submission" date="2025-09" db="UniProtKB">
        <authorList>
            <consortium name="Ensembl"/>
        </authorList>
    </citation>
    <scope>IDENTIFICATION</scope>
</reference>
<dbReference type="InterPro" id="IPR035979">
    <property type="entry name" value="RBD_domain_sf"/>
</dbReference>
<dbReference type="SUPFAM" id="SSF54928">
    <property type="entry name" value="RNA-binding domain, RBD"/>
    <property type="match status" value="1"/>
</dbReference>
<comment type="function">
    <text evidence="8">Probable RNA-binding protein, which may be required during spermatogenesis. May act by binding to the 3'-UTR of mRNAs and regulating their translation.</text>
</comment>
<feature type="compositionally biased region" description="Polar residues" evidence="12">
    <location>
        <begin position="18"/>
        <end position="27"/>
    </location>
</feature>
<dbReference type="GO" id="GO:0005737">
    <property type="term" value="C:cytoplasm"/>
    <property type="evidence" value="ECO:0007669"/>
    <property type="project" value="UniProtKB-SubCell"/>
</dbReference>
<dbReference type="GO" id="GO:0008494">
    <property type="term" value="F:translation activator activity"/>
    <property type="evidence" value="ECO:0007669"/>
    <property type="project" value="TreeGrafter"/>
</dbReference>
<evidence type="ECO:0000256" key="3">
    <source>
        <dbReference type="ARBA" id="ARBA00022490"/>
    </source>
</evidence>
<dbReference type="PANTHER" id="PTHR11176:SF57">
    <property type="entry name" value="PROTEIN BOULE"/>
    <property type="match status" value="1"/>
</dbReference>
<evidence type="ECO:0000256" key="2">
    <source>
        <dbReference type="ARBA" id="ARBA00022473"/>
    </source>
</evidence>
<sequence>KLTSCPSSLNDSSSSSSDVLNQENPLESLTHHPPIPGTIIPNRIFVGGIDHRVNEGDLHQIFSQYGAVKDVKIIIDRSGISKRYGFVTFENQDDVLRILSNATEISFKEKKLCIGQAVKKNHSSGKGKLNFSQLMSCGTFYLTTSTGHPYTYHKGVAYFHCPSMNPLAHHWSDIANQYQWNIAQVPTHFSAAMYSQQPEYPYQALDGSSYLPPGPAMEGNTPEFLESTAPHFYSGMTPIALQHDPRELFPRSRVHLKPRHRRYTHPKDYYHLPEPTESPDAAAFPFHAPRVG</sequence>
<evidence type="ECO:0000256" key="7">
    <source>
        <dbReference type="ARBA" id="ARBA00022884"/>
    </source>
</evidence>
<evidence type="ECO:0000256" key="12">
    <source>
        <dbReference type="SAM" id="MobiDB-lite"/>
    </source>
</evidence>
<comment type="subunit">
    <text evidence="9">Interacts with DAZ1 and DAZL.</text>
</comment>
<evidence type="ECO:0000256" key="1">
    <source>
        <dbReference type="ARBA" id="ARBA00004496"/>
    </source>
</evidence>
<dbReference type="PANTHER" id="PTHR11176">
    <property type="entry name" value="BOULE-RELATED"/>
    <property type="match status" value="1"/>
</dbReference>
<dbReference type="InterPro" id="IPR012677">
    <property type="entry name" value="Nucleotide-bd_a/b_plait_sf"/>
</dbReference>
<dbReference type="GO" id="GO:0045948">
    <property type="term" value="P:positive regulation of translational initiation"/>
    <property type="evidence" value="ECO:0007669"/>
    <property type="project" value="TreeGrafter"/>
</dbReference>
<dbReference type="GO" id="GO:0070935">
    <property type="term" value="P:3'-UTR-mediated mRNA stabilization"/>
    <property type="evidence" value="ECO:0007669"/>
    <property type="project" value="TreeGrafter"/>
</dbReference>
<dbReference type="STRING" id="48701.ENSPMEP00000019555"/>
<evidence type="ECO:0000259" key="13">
    <source>
        <dbReference type="PROSITE" id="PS50102"/>
    </source>
</evidence>
<dbReference type="AlphaFoldDB" id="A0A3B3XXD3"/>
<name>A0A3B3XXD3_9TELE</name>
<keyword evidence="5" id="KW-0810">Translation regulation</keyword>
<dbReference type="Ensembl" id="ENSPMET00000028951.1">
    <property type="protein sequence ID" value="ENSPMEP00000019555.1"/>
    <property type="gene ID" value="ENSPMEG00000022615.1"/>
</dbReference>